<feature type="region of interest" description="Disordered" evidence="1">
    <location>
        <begin position="54"/>
        <end position="74"/>
    </location>
</feature>
<accession>A0A8H6RWL9</accession>
<evidence type="ECO:0000256" key="1">
    <source>
        <dbReference type="SAM" id="MobiDB-lite"/>
    </source>
</evidence>
<reference evidence="2" key="1">
    <citation type="submission" date="2020-04" db="EMBL/GenBank/DDBJ databases">
        <title>Draft genome resource of the tomato pathogen Pseudocercospora fuligena.</title>
        <authorList>
            <person name="Zaccaron A."/>
        </authorList>
    </citation>
    <scope>NUCLEOTIDE SEQUENCE</scope>
    <source>
        <strain evidence="2">PF001</strain>
    </source>
</reference>
<dbReference type="EMBL" id="JABCIY010000003">
    <property type="protein sequence ID" value="KAF7198203.1"/>
    <property type="molecule type" value="Genomic_DNA"/>
</dbReference>
<keyword evidence="3" id="KW-1185">Reference proteome</keyword>
<proteinExistence type="predicted"/>
<sequence length="74" mass="8411">MSAPAGQPGAPKEDYLDKAVDSIEKRIGQSTGHPVDTNKYREKNEKFTDKLRGFREEDWQEAPRQGLQLEIHAT</sequence>
<dbReference type="Proteomes" id="UP000660729">
    <property type="component" value="Unassembled WGS sequence"/>
</dbReference>
<dbReference type="OrthoDB" id="3050608at2759"/>
<comment type="caution">
    <text evidence="2">The sequence shown here is derived from an EMBL/GenBank/DDBJ whole genome shotgun (WGS) entry which is preliminary data.</text>
</comment>
<name>A0A8H6RWL9_9PEZI</name>
<gene>
    <name evidence="2" type="ORF">HII31_00559</name>
</gene>
<evidence type="ECO:0000313" key="3">
    <source>
        <dbReference type="Proteomes" id="UP000660729"/>
    </source>
</evidence>
<evidence type="ECO:0000313" key="2">
    <source>
        <dbReference type="EMBL" id="KAF7198203.1"/>
    </source>
</evidence>
<organism evidence="2 3">
    <name type="scientific">Pseudocercospora fuligena</name>
    <dbReference type="NCBI Taxonomy" id="685502"/>
    <lineage>
        <taxon>Eukaryota</taxon>
        <taxon>Fungi</taxon>
        <taxon>Dikarya</taxon>
        <taxon>Ascomycota</taxon>
        <taxon>Pezizomycotina</taxon>
        <taxon>Dothideomycetes</taxon>
        <taxon>Dothideomycetidae</taxon>
        <taxon>Mycosphaerellales</taxon>
        <taxon>Mycosphaerellaceae</taxon>
        <taxon>Pseudocercospora</taxon>
    </lineage>
</organism>
<dbReference type="AlphaFoldDB" id="A0A8H6RWL9"/>
<feature type="region of interest" description="Disordered" evidence="1">
    <location>
        <begin position="25"/>
        <end position="44"/>
    </location>
</feature>
<protein>
    <submittedName>
        <fullName evidence="2">Uncharacterized protein</fullName>
    </submittedName>
</protein>